<comment type="caution">
    <text evidence="1">The sequence shown here is derived from an EMBL/GenBank/DDBJ whole genome shotgun (WGS) entry which is preliminary data.</text>
</comment>
<reference evidence="1 2" key="1">
    <citation type="submission" date="2016-02" db="EMBL/GenBank/DDBJ databases">
        <title>Genome analysis of coral dinoflagellate symbionts highlights evolutionary adaptations to a symbiotic lifestyle.</title>
        <authorList>
            <person name="Aranda M."/>
            <person name="Li Y."/>
            <person name="Liew Y.J."/>
            <person name="Baumgarten S."/>
            <person name="Simakov O."/>
            <person name="Wilson M."/>
            <person name="Piel J."/>
            <person name="Ashoor H."/>
            <person name="Bougouffa S."/>
            <person name="Bajic V.B."/>
            <person name="Ryu T."/>
            <person name="Ravasi T."/>
            <person name="Bayer T."/>
            <person name="Micklem G."/>
            <person name="Kim H."/>
            <person name="Bhak J."/>
            <person name="Lajeunesse T.C."/>
            <person name="Voolstra C.R."/>
        </authorList>
    </citation>
    <scope>NUCLEOTIDE SEQUENCE [LARGE SCALE GENOMIC DNA]</scope>
    <source>
        <strain evidence="1 2">CCMP2467</strain>
    </source>
</reference>
<protein>
    <submittedName>
        <fullName evidence="1">Uncharacterized protein</fullName>
    </submittedName>
</protein>
<gene>
    <name evidence="1" type="ORF">AK812_SmicGene12438</name>
</gene>
<evidence type="ECO:0000313" key="1">
    <source>
        <dbReference type="EMBL" id="OLQ04511.1"/>
    </source>
</evidence>
<organism evidence="1 2">
    <name type="scientific">Symbiodinium microadriaticum</name>
    <name type="common">Dinoflagellate</name>
    <name type="synonym">Zooxanthella microadriatica</name>
    <dbReference type="NCBI Taxonomy" id="2951"/>
    <lineage>
        <taxon>Eukaryota</taxon>
        <taxon>Sar</taxon>
        <taxon>Alveolata</taxon>
        <taxon>Dinophyceae</taxon>
        <taxon>Suessiales</taxon>
        <taxon>Symbiodiniaceae</taxon>
        <taxon>Symbiodinium</taxon>
    </lineage>
</organism>
<evidence type="ECO:0000313" key="2">
    <source>
        <dbReference type="Proteomes" id="UP000186817"/>
    </source>
</evidence>
<accession>A0A1Q9EAT0</accession>
<dbReference type="AlphaFoldDB" id="A0A1Q9EAT0"/>
<dbReference type="OrthoDB" id="419733at2759"/>
<dbReference type="Proteomes" id="UP000186817">
    <property type="component" value="Unassembled WGS sequence"/>
</dbReference>
<name>A0A1Q9EAT0_SYMMI</name>
<keyword evidence="2" id="KW-1185">Reference proteome</keyword>
<proteinExistence type="predicted"/>
<dbReference type="EMBL" id="LSRX01000209">
    <property type="protein sequence ID" value="OLQ04511.1"/>
    <property type="molecule type" value="Genomic_DNA"/>
</dbReference>
<sequence length="105" mass="12075">MGKTEKDPMQGDFGLGGHIRLKGYGKHSLTNLRTWERHVGKVSMDDFKDVNSAYTVMDTSEDLTEFRKFLNDLKQPIVKEVLFTFKGLDENFDDKLTAEASCPRW</sequence>